<organism evidence="2 3">
    <name type="scientific">Larinioides sclopetarius</name>
    <dbReference type="NCBI Taxonomy" id="280406"/>
    <lineage>
        <taxon>Eukaryota</taxon>
        <taxon>Metazoa</taxon>
        <taxon>Ecdysozoa</taxon>
        <taxon>Arthropoda</taxon>
        <taxon>Chelicerata</taxon>
        <taxon>Arachnida</taxon>
        <taxon>Araneae</taxon>
        <taxon>Araneomorphae</taxon>
        <taxon>Entelegynae</taxon>
        <taxon>Araneoidea</taxon>
        <taxon>Araneidae</taxon>
        <taxon>Larinioides</taxon>
    </lineage>
</organism>
<accession>A0AAV2BXI4</accession>
<sequence>LAFLSDIVTAPGVLAFLSDIVTAPGVLAFLSDIVTAPERHSLKLPPAHIVRNTPLRIVRMSFAVRLNNEHKASSSRGRGFGRAGTISCCLRMFRAMWILTNINSICMFTIIYISKNNCI</sequence>
<keyword evidence="3" id="KW-1185">Reference proteome</keyword>
<protein>
    <submittedName>
        <fullName evidence="2">Uncharacterized protein</fullName>
    </submittedName>
</protein>
<dbReference type="AlphaFoldDB" id="A0AAV2BXI4"/>
<gene>
    <name evidence="2" type="ORF">LARSCL_LOCUS22012</name>
</gene>
<proteinExistence type="predicted"/>
<dbReference type="EMBL" id="CAXIEN010000564">
    <property type="protein sequence ID" value="CAL1300564.1"/>
    <property type="molecule type" value="Genomic_DNA"/>
</dbReference>
<dbReference type="Proteomes" id="UP001497382">
    <property type="component" value="Unassembled WGS sequence"/>
</dbReference>
<reference evidence="2 3" key="1">
    <citation type="submission" date="2024-04" db="EMBL/GenBank/DDBJ databases">
        <authorList>
            <person name="Rising A."/>
            <person name="Reimegard J."/>
            <person name="Sonavane S."/>
            <person name="Akerstrom W."/>
            <person name="Nylinder S."/>
            <person name="Hedman E."/>
            <person name="Kallberg Y."/>
        </authorList>
    </citation>
    <scope>NUCLEOTIDE SEQUENCE [LARGE SCALE GENOMIC DNA]</scope>
</reference>
<evidence type="ECO:0000313" key="3">
    <source>
        <dbReference type="Proteomes" id="UP001497382"/>
    </source>
</evidence>
<keyword evidence="1" id="KW-0812">Transmembrane</keyword>
<feature type="non-terminal residue" evidence="2">
    <location>
        <position position="1"/>
    </location>
</feature>
<name>A0AAV2BXI4_9ARAC</name>
<comment type="caution">
    <text evidence="2">The sequence shown here is derived from an EMBL/GenBank/DDBJ whole genome shotgun (WGS) entry which is preliminary data.</text>
</comment>
<keyword evidence="1" id="KW-0472">Membrane</keyword>
<feature type="transmembrane region" description="Helical" evidence="1">
    <location>
        <begin position="95"/>
        <end position="113"/>
    </location>
</feature>
<evidence type="ECO:0000256" key="1">
    <source>
        <dbReference type="SAM" id="Phobius"/>
    </source>
</evidence>
<keyword evidence="1" id="KW-1133">Transmembrane helix</keyword>
<evidence type="ECO:0000313" key="2">
    <source>
        <dbReference type="EMBL" id="CAL1300564.1"/>
    </source>
</evidence>